<organism evidence="2 3">
    <name type="scientific">Candidatus Limenecus avicola</name>
    <dbReference type="NCBI Taxonomy" id="2840847"/>
    <lineage>
        <taxon>Bacteria</taxon>
        <taxon>Bacillati</taxon>
        <taxon>Bacillota</taxon>
        <taxon>Clostridia</taxon>
        <taxon>Eubacteriales</taxon>
        <taxon>Clostridiaceae</taxon>
        <taxon>Clostridiaceae incertae sedis</taxon>
        <taxon>Candidatus Limenecus</taxon>
    </lineage>
</organism>
<protein>
    <recommendedName>
        <fullName evidence="4">DUF4355 domain-containing protein</fullName>
    </recommendedName>
</protein>
<dbReference type="AlphaFoldDB" id="A0A9D1SSK9"/>
<comment type="caution">
    <text evidence="2">The sequence shown here is derived from an EMBL/GenBank/DDBJ whole genome shotgun (WGS) entry which is preliminary data.</text>
</comment>
<accession>A0A9D1SSK9</accession>
<evidence type="ECO:0000313" key="3">
    <source>
        <dbReference type="Proteomes" id="UP000886748"/>
    </source>
</evidence>
<feature type="compositionally biased region" description="Polar residues" evidence="1">
    <location>
        <begin position="1"/>
        <end position="22"/>
    </location>
</feature>
<reference evidence="2" key="2">
    <citation type="journal article" date="2021" name="PeerJ">
        <title>Extensive microbial diversity within the chicken gut microbiome revealed by metagenomics and culture.</title>
        <authorList>
            <person name="Gilroy R."/>
            <person name="Ravi A."/>
            <person name="Getino M."/>
            <person name="Pursley I."/>
            <person name="Horton D.L."/>
            <person name="Alikhan N.F."/>
            <person name="Baker D."/>
            <person name="Gharbi K."/>
            <person name="Hall N."/>
            <person name="Watson M."/>
            <person name="Adriaenssens E.M."/>
            <person name="Foster-Nyarko E."/>
            <person name="Jarju S."/>
            <person name="Secka A."/>
            <person name="Antonio M."/>
            <person name="Oren A."/>
            <person name="Chaudhuri R.R."/>
            <person name="La Ragione R."/>
            <person name="Hildebrand F."/>
            <person name="Pallen M.J."/>
        </authorList>
    </citation>
    <scope>NUCLEOTIDE SEQUENCE</scope>
    <source>
        <strain evidence="2">CHK154-7741</strain>
    </source>
</reference>
<proteinExistence type="predicted"/>
<evidence type="ECO:0000256" key="1">
    <source>
        <dbReference type="SAM" id="MobiDB-lite"/>
    </source>
</evidence>
<dbReference type="EMBL" id="DVOD01000064">
    <property type="protein sequence ID" value="HIU93251.1"/>
    <property type="molecule type" value="Genomic_DNA"/>
</dbReference>
<reference evidence="2" key="1">
    <citation type="submission" date="2020-10" db="EMBL/GenBank/DDBJ databases">
        <authorList>
            <person name="Gilroy R."/>
        </authorList>
    </citation>
    <scope>NUCLEOTIDE SEQUENCE</scope>
    <source>
        <strain evidence="2">CHK154-7741</strain>
    </source>
</reference>
<dbReference type="Proteomes" id="UP000886748">
    <property type="component" value="Unassembled WGS sequence"/>
</dbReference>
<name>A0A9D1SSK9_9CLOT</name>
<sequence length="193" mass="21391">MSGTQDLNSTAQITVNTAQDGQSGIGSDFQTPAPEAEVEENEKELTPSQKMDALLRGNSTGQMKREIEKLRKEAAKYRTSSKAETQQKLEIKAKADEIQKELDALKKEHRNLSLIQKLDRAGCIKSELVAKDIPADIVTAEDLETFIEDYKENNKFLFKAQKQNAGGTFKASGIKNLTPSQKMDAYIRAALGR</sequence>
<evidence type="ECO:0000313" key="2">
    <source>
        <dbReference type="EMBL" id="HIU93251.1"/>
    </source>
</evidence>
<evidence type="ECO:0008006" key="4">
    <source>
        <dbReference type="Google" id="ProtNLM"/>
    </source>
</evidence>
<feature type="region of interest" description="Disordered" evidence="1">
    <location>
        <begin position="1"/>
        <end position="63"/>
    </location>
</feature>
<gene>
    <name evidence="2" type="ORF">IAD26_08995</name>
</gene>